<keyword evidence="2" id="KW-1185">Reference proteome</keyword>
<protein>
    <submittedName>
        <fullName evidence="1">Uncharacterized protein</fullName>
    </submittedName>
</protein>
<dbReference type="EMBL" id="KI635763">
    <property type="protein sequence ID" value="ETB60266.1"/>
    <property type="molecule type" value="Genomic_DNA"/>
</dbReference>
<reference evidence="1 2" key="1">
    <citation type="submission" date="2013-11" db="EMBL/GenBank/DDBJ databases">
        <title>The Genome Sequence of Plasmodium yoelii 17X.</title>
        <authorList>
            <consortium name="The Broad Institute Genomics Platform"/>
            <consortium name="The Broad Institute Genome Sequencing Center for Infectious Disease"/>
            <person name="Neafsey D."/>
            <person name="Adams J."/>
            <person name="Walker B."/>
            <person name="Young S.K."/>
            <person name="Zeng Q."/>
            <person name="Gargeya S."/>
            <person name="Fitzgerald M."/>
            <person name="Haas B."/>
            <person name="Abouelleil A."/>
            <person name="Alvarado L."/>
            <person name="Chapman S.B."/>
            <person name="Gainer-Dewar J."/>
            <person name="Goldberg J."/>
            <person name="Griggs A."/>
            <person name="Gujja S."/>
            <person name="Hansen M."/>
            <person name="Howarth C."/>
            <person name="Imamovic A."/>
            <person name="Ireland A."/>
            <person name="Larimer J."/>
            <person name="McCowan C."/>
            <person name="Murphy C."/>
            <person name="Pearson M."/>
            <person name="Poon T.W."/>
            <person name="Priest M."/>
            <person name="Roberts A."/>
            <person name="Saif S."/>
            <person name="Shea T."/>
            <person name="Sykes S."/>
            <person name="Wortman J."/>
            <person name="Nusbaum C."/>
            <person name="Birren B."/>
        </authorList>
    </citation>
    <scope>NUCLEOTIDE SEQUENCE [LARGE SCALE GENOMIC DNA]</scope>
    <source>
        <strain evidence="1 2">17X</strain>
    </source>
</reference>
<evidence type="ECO:0000313" key="1">
    <source>
        <dbReference type="EMBL" id="ETB60266.1"/>
    </source>
</evidence>
<dbReference type="Proteomes" id="UP000018538">
    <property type="component" value="Unassembled WGS sequence"/>
</dbReference>
<proteinExistence type="predicted"/>
<evidence type="ECO:0000313" key="2">
    <source>
        <dbReference type="Proteomes" id="UP000018538"/>
    </source>
</evidence>
<dbReference type="AlphaFoldDB" id="V7PL14"/>
<gene>
    <name evidence="1" type="ORF">YYC_02583</name>
</gene>
<name>V7PL14_PLAYE</name>
<sequence>MNSIEKQRLGSIPIMECYVNSNCLYKDYKREIHKIAKYIHNIYLHIFVYFIEIDRTFKRRKMGYNASSEFSKKCTRIMYKHIYMQGAIFDKFSLLEHNILGEFFLRPA</sequence>
<organism evidence="1 2">
    <name type="scientific">Plasmodium yoelii 17X</name>
    <dbReference type="NCBI Taxonomy" id="1323249"/>
    <lineage>
        <taxon>Eukaryota</taxon>
        <taxon>Sar</taxon>
        <taxon>Alveolata</taxon>
        <taxon>Apicomplexa</taxon>
        <taxon>Aconoidasida</taxon>
        <taxon>Haemosporida</taxon>
        <taxon>Plasmodiidae</taxon>
        <taxon>Plasmodium</taxon>
        <taxon>Plasmodium (Vinckeia)</taxon>
    </lineage>
</organism>
<accession>V7PL14</accession>